<protein>
    <recommendedName>
        <fullName evidence="3">CAAX prenyl protease 2/Lysostaphin resistance protein A-like domain-containing protein</fullName>
    </recommendedName>
</protein>
<keyword evidence="2" id="KW-0472">Membrane</keyword>
<proteinExistence type="predicted"/>
<keyword evidence="2" id="KW-1133">Transmembrane helix</keyword>
<evidence type="ECO:0000313" key="5">
    <source>
        <dbReference type="Proteomes" id="UP000609651"/>
    </source>
</evidence>
<name>A0ABX1VFV1_9PLAN</name>
<feature type="transmembrane region" description="Helical" evidence="2">
    <location>
        <begin position="76"/>
        <end position="98"/>
    </location>
</feature>
<accession>A0ABX1VFV1</accession>
<sequence>MTPDLFSDESDEERSDEEHASEGSPFSDGSPDACGFAAPRTRIDAAKPQATPDPGENSDVDRTLPKPPPGPGLPESLGWCVGWFVTVQIVLMIPAWLLVKFVGDALAGRALTQTETTIIALPLVQAHGALLTLAAFRLRCGRLSKLGFGLPSGPATAVAVLSMPAVMFACTQWGAVAGWLWSLACEAAPGLKTMDEFSSLTAISELLQNVPLPALLLAAAVCPAVSEELFCRGLLGRGLVARWGVWRGVLLTSVLFCLLHLHPAHAGALLPIAVLLHVAYLSSRSLWLPIGLHFANNAVSLGMAKWALSRGDLPDPHAAPPVSVPLLLVSTTMAGLAIWALWSVRVRTVRVDAHGERGAEVAPRWPTVEPPPRHSDLWSIVRWEAAPLILWGLFVPTFGALMAFSLLAFALSGGEM</sequence>
<gene>
    <name evidence="4" type="ORF">LzC2_30790</name>
</gene>
<feature type="transmembrane region" description="Helical" evidence="2">
    <location>
        <begin position="157"/>
        <end position="181"/>
    </location>
</feature>
<keyword evidence="5" id="KW-1185">Reference proteome</keyword>
<feature type="transmembrane region" description="Helical" evidence="2">
    <location>
        <begin position="268"/>
        <end position="287"/>
    </location>
</feature>
<dbReference type="PANTHER" id="PTHR36435">
    <property type="entry name" value="SLR1288 PROTEIN"/>
    <property type="match status" value="1"/>
</dbReference>
<feature type="domain" description="CAAX prenyl protease 2/Lysostaphin resistance protein A-like" evidence="3">
    <location>
        <begin position="213"/>
        <end position="299"/>
    </location>
</feature>
<feature type="region of interest" description="Disordered" evidence="1">
    <location>
        <begin position="1"/>
        <end position="71"/>
    </location>
</feature>
<evidence type="ECO:0000313" key="4">
    <source>
        <dbReference type="EMBL" id="NNJ26982.1"/>
    </source>
</evidence>
<evidence type="ECO:0000259" key="3">
    <source>
        <dbReference type="Pfam" id="PF02517"/>
    </source>
</evidence>
<dbReference type="InterPro" id="IPR052710">
    <property type="entry name" value="CAAX_protease"/>
</dbReference>
<reference evidence="4 5" key="1">
    <citation type="journal article" date="2020" name="Syst. Appl. Microbiol.">
        <title>Alienimonas chondri sp. nov., a novel planctomycete isolated from the biofilm of the red alga Chondrus crispus.</title>
        <authorList>
            <person name="Vitorino I."/>
            <person name="Albuquerque L."/>
            <person name="Wiegand S."/>
            <person name="Kallscheuer N."/>
            <person name="da Costa M.S."/>
            <person name="Lobo-da-Cunha A."/>
            <person name="Jogler C."/>
            <person name="Lage O.M."/>
        </authorList>
    </citation>
    <scope>NUCLEOTIDE SEQUENCE [LARGE SCALE GENOMIC DNA]</scope>
    <source>
        <strain evidence="4 5">LzC2</strain>
    </source>
</reference>
<organism evidence="4 5">
    <name type="scientific">Alienimonas chondri</name>
    <dbReference type="NCBI Taxonomy" id="2681879"/>
    <lineage>
        <taxon>Bacteria</taxon>
        <taxon>Pseudomonadati</taxon>
        <taxon>Planctomycetota</taxon>
        <taxon>Planctomycetia</taxon>
        <taxon>Planctomycetales</taxon>
        <taxon>Planctomycetaceae</taxon>
        <taxon>Alienimonas</taxon>
    </lineage>
</organism>
<feature type="transmembrane region" description="Helical" evidence="2">
    <location>
        <begin position="388"/>
        <end position="411"/>
    </location>
</feature>
<evidence type="ECO:0000256" key="1">
    <source>
        <dbReference type="SAM" id="MobiDB-lite"/>
    </source>
</evidence>
<comment type="caution">
    <text evidence="4">The sequence shown here is derived from an EMBL/GenBank/DDBJ whole genome shotgun (WGS) entry which is preliminary data.</text>
</comment>
<evidence type="ECO:0000256" key="2">
    <source>
        <dbReference type="SAM" id="Phobius"/>
    </source>
</evidence>
<dbReference type="Pfam" id="PF02517">
    <property type="entry name" value="Rce1-like"/>
    <property type="match status" value="1"/>
</dbReference>
<dbReference type="InterPro" id="IPR003675">
    <property type="entry name" value="Rce1/LyrA-like_dom"/>
</dbReference>
<keyword evidence="2" id="KW-0812">Transmembrane</keyword>
<feature type="transmembrane region" description="Helical" evidence="2">
    <location>
        <begin position="322"/>
        <end position="342"/>
    </location>
</feature>
<feature type="transmembrane region" description="Helical" evidence="2">
    <location>
        <begin position="243"/>
        <end position="261"/>
    </location>
</feature>
<feature type="compositionally biased region" description="Acidic residues" evidence="1">
    <location>
        <begin position="1"/>
        <end position="15"/>
    </location>
</feature>
<dbReference type="EMBL" id="WTPX01000111">
    <property type="protein sequence ID" value="NNJ26982.1"/>
    <property type="molecule type" value="Genomic_DNA"/>
</dbReference>
<dbReference type="Proteomes" id="UP000609651">
    <property type="component" value="Unassembled WGS sequence"/>
</dbReference>
<dbReference type="PANTHER" id="PTHR36435:SF1">
    <property type="entry name" value="CAAX AMINO TERMINAL PROTEASE FAMILY PROTEIN"/>
    <property type="match status" value="1"/>
</dbReference>